<organism evidence="5 6">
    <name type="scientific">Anseongella ginsenosidimutans</name>
    <dbReference type="NCBI Taxonomy" id="496056"/>
    <lineage>
        <taxon>Bacteria</taxon>
        <taxon>Pseudomonadati</taxon>
        <taxon>Bacteroidota</taxon>
        <taxon>Sphingobacteriia</taxon>
        <taxon>Sphingobacteriales</taxon>
        <taxon>Sphingobacteriaceae</taxon>
        <taxon>Anseongella</taxon>
    </lineage>
</organism>
<dbReference type="AlphaFoldDB" id="A0A4R3KNA2"/>
<evidence type="ECO:0000313" key="6">
    <source>
        <dbReference type="Proteomes" id="UP000295807"/>
    </source>
</evidence>
<dbReference type="Gene3D" id="3.40.710.10">
    <property type="entry name" value="DD-peptidase/beta-lactamase superfamily"/>
    <property type="match status" value="1"/>
</dbReference>
<dbReference type="PANTHER" id="PTHR35333">
    <property type="entry name" value="BETA-LACTAMASE"/>
    <property type="match status" value="1"/>
</dbReference>
<dbReference type="Pfam" id="PF13354">
    <property type="entry name" value="Beta-lactamase2"/>
    <property type="match status" value="1"/>
</dbReference>
<gene>
    <name evidence="5" type="ORF">EDD80_11136</name>
</gene>
<accession>A0A4R3KNA2</accession>
<dbReference type="EC" id="3.5.2.6" evidence="3"/>
<feature type="domain" description="Beta-lactamase class A catalytic" evidence="4">
    <location>
        <begin position="46"/>
        <end position="270"/>
    </location>
</feature>
<protein>
    <recommendedName>
        <fullName evidence="3">beta-lactamase</fullName>
        <ecNumber evidence="3">3.5.2.6</ecNumber>
    </recommendedName>
</protein>
<reference evidence="5 6" key="1">
    <citation type="submission" date="2019-03" db="EMBL/GenBank/DDBJ databases">
        <title>Genomic Encyclopedia of Type Strains, Phase IV (KMG-IV): sequencing the most valuable type-strain genomes for metagenomic binning, comparative biology and taxonomic classification.</title>
        <authorList>
            <person name="Goeker M."/>
        </authorList>
    </citation>
    <scope>NUCLEOTIDE SEQUENCE [LARGE SCALE GENOMIC DNA]</scope>
    <source>
        <strain evidence="5 6">DSM 21100</strain>
    </source>
</reference>
<name>A0A4R3KNA2_9SPHI</name>
<evidence type="ECO:0000313" key="5">
    <source>
        <dbReference type="EMBL" id="TCS85634.1"/>
    </source>
</evidence>
<proteinExistence type="inferred from homology"/>
<dbReference type="InterPro" id="IPR000871">
    <property type="entry name" value="Beta-lactam_class-A"/>
</dbReference>
<evidence type="ECO:0000256" key="1">
    <source>
        <dbReference type="ARBA" id="ARBA00001526"/>
    </source>
</evidence>
<dbReference type="InterPro" id="IPR045155">
    <property type="entry name" value="Beta-lactam_cat"/>
</dbReference>
<dbReference type="GO" id="GO:0030655">
    <property type="term" value="P:beta-lactam antibiotic catabolic process"/>
    <property type="evidence" value="ECO:0007669"/>
    <property type="project" value="InterPro"/>
</dbReference>
<dbReference type="EMBL" id="SMAD01000011">
    <property type="protein sequence ID" value="TCS85634.1"/>
    <property type="molecule type" value="Genomic_DNA"/>
</dbReference>
<dbReference type="GO" id="GO:0046677">
    <property type="term" value="P:response to antibiotic"/>
    <property type="evidence" value="ECO:0007669"/>
    <property type="project" value="InterPro"/>
</dbReference>
<dbReference type="SUPFAM" id="SSF56601">
    <property type="entry name" value="beta-lactamase/transpeptidase-like"/>
    <property type="match status" value="1"/>
</dbReference>
<comment type="catalytic activity">
    <reaction evidence="1">
        <text>a beta-lactam + H2O = a substituted beta-amino acid</text>
        <dbReference type="Rhea" id="RHEA:20401"/>
        <dbReference type="ChEBI" id="CHEBI:15377"/>
        <dbReference type="ChEBI" id="CHEBI:35627"/>
        <dbReference type="ChEBI" id="CHEBI:140347"/>
        <dbReference type="EC" id="3.5.2.6"/>
    </reaction>
</comment>
<sequence>MLKYLLAVLITSLTATGPRCQSITDPGELRERIISRLEAENGTFAVAFHDMDTGKELLFNEREVFHAASTMKTPVLIEIYKQAAEGKLSLDDSLLIKNKFKSIVDGSLYRLDAGSDSDTTLYKRIGEQVPLKKLLYKMIIRSSNLATNIIIELAGAENVTKTMRNLGAADIRVLRGVEDLKAYEKGLSNTTTAFDLLRIYQKMASGEIVSPEASKAMISTLLDQEFDRIIPAGLPEDVKVAHKTGSISGVRHDSGIVFLPGGRTYVLVLLSKDLEDAEAGIAAMADVSEMIYRYMAAQ</sequence>
<comment type="caution">
    <text evidence="5">The sequence shown here is derived from an EMBL/GenBank/DDBJ whole genome shotgun (WGS) entry which is preliminary data.</text>
</comment>
<evidence type="ECO:0000259" key="4">
    <source>
        <dbReference type="Pfam" id="PF13354"/>
    </source>
</evidence>
<evidence type="ECO:0000256" key="2">
    <source>
        <dbReference type="ARBA" id="ARBA00009009"/>
    </source>
</evidence>
<dbReference type="Proteomes" id="UP000295807">
    <property type="component" value="Unassembled WGS sequence"/>
</dbReference>
<dbReference type="RefSeq" id="WP_132130060.1">
    <property type="nucleotide sequence ID" value="NZ_CP042432.1"/>
</dbReference>
<dbReference type="InterPro" id="IPR012338">
    <property type="entry name" value="Beta-lactam/transpept-like"/>
</dbReference>
<comment type="similarity">
    <text evidence="2">Belongs to the class-A beta-lactamase family.</text>
</comment>
<dbReference type="PANTHER" id="PTHR35333:SF3">
    <property type="entry name" value="BETA-LACTAMASE-TYPE TRANSPEPTIDASE FOLD CONTAINING PROTEIN"/>
    <property type="match status" value="1"/>
</dbReference>
<keyword evidence="6" id="KW-1185">Reference proteome</keyword>
<dbReference type="GO" id="GO:0008800">
    <property type="term" value="F:beta-lactamase activity"/>
    <property type="evidence" value="ECO:0007669"/>
    <property type="project" value="UniProtKB-EC"/>
</dbReference>
<evidence type="ECO:0000256" key="3">
    <source>
        <dbReference type="ARBA" id="ARBA00012865"/>
    </source>
</evidence>
<dbReference type="OrthoDB" id="9772863at2"/>